<dbReference type="PROSITE" id="PS50122">
    <property type="entry name" value="CHEB"/>
    <property type="match status" value="1"/>
</dbReference>
<dbReference type="GO" id="GO:0005737">
    <property type="term" value="C:cytoplasm"/>
    <property type="evidence" value="ECO:0007669"/>
    <property type="project" value="InterPro"/>
</dbReference>
<dbReference type="InterPro" id="IPR035909">
    <property type="entry name" value="CheB_C"/>
</dbReference>
<proteinExistence type="predicted"/>
<dbReference type="GO" id="GO:0000156">
    <property type="term" value="F:phosphorelay response regulator activity"/>
    <property type="evidence" value="ECO:0007669"/>
    <property type="project" value="InterPro"/>
</dbReference>
<evidence type="ECO:0000256" key="3">
    <source>
        <dbReference type="ARBA" id="ARBA00048267"/>
    </source>
</evidence>
<dbReference type="RefSeq" id="WP_316430183.1">
    <property type="nucleotide sequence ID" value="NZ_CP053586.1"/>
</dbReference>
<feature type="region of interest" description="Disordered" evidence="5">
    <location>
        <begin position="1"/>
        <end position="23"/>
    </location>
</feature>
<evidence type="ECO:0000313" key="7">
    <source>
        <dbReference type="EMBL" id="WNZ24397.1"/>
    </source>
</evidence>
<dbReference type="Pfam" id="PF01339">
    <property type="entry name" value="CheB_methylest"/>
    <property type="match status" value="1"/>
</dbReference>
<dbReference type="SUPFAM" id="SSF52738">
    <property type="entry name" value="Methylesterase CheB, C-terminal domain"/>
    <property type="match status" value="1"/>
</dbReference>
<name>A0AA96WDT8_9CYAN</name>
<evidence type="ECO:0000256" key="1">
    <source>
        <dbReference type="ARBA" id="ARBA00022801"/>
    </source>
</evidence>
<feature type="active site" evidence="4">
    <location>
        <position position="67"/>
    </location>
</feature>
<evidence type="ECO:0000256" key="2">
    <source>
        <dbReference type="ARBA" id="ARBA00039140"/>
    </source>
</evidence>
<dbReference type="GO" id="GO:0008984">
    <property type="term" value="F:protein-glutamate methylesterase activity"/>
    <property type="evidence" value="ECO:0007669"/>
    <property type="project" value="UniProtKB-EC"/>
</dbReference>
<feature type="domain" description="CheB-type methylesterase" evidence="6">
    <location>
        <begin position="27"/>
        <end position="215"/>
    </location>
</feature>
<evidence type="ECO:0000256" key="5">
    <source>
        <dbReference type="SAM" id="MobiDB-lite"/>
    </source>
</evidence>
<dbReference type="CDD" id="cd16433">
    <property type="entry name" value="CheB"/>
    <property type="match status" value="1"/>
</dbReference>
<feature type="active site" evidence="4">
    <location>
        <position position="40"/>
    </location>
</feature>
<keyword evidence="1 4" id="KW-0378">Hydrolase</keyword>
<dbReference type="GO" id="GO:0006935">
    <property type="term" value="P:chemotaxis"/>
    <property type="evidence" value="ECO:0007669"/>
    <property type="project" value="UniProtKB-UniRule"/>
</dbReference>
<dbReference type="PANTHER" id="PTHR42872:SF6">
    <property type="entry name" value="PROTEIN-GLUTAMATE METHYLESTERASE_PROTEIN-GLUTAMINE GLUTAMINASE"/>
    <property type="match status" value="1"/>
</dbReference>
<dbReference type="PANTHER" id="PTHR42872">
    <property type="entry name" value="PROTEIN-GLUTAMATE METHYLESTERASE/PROTEIN-GLUTAMINE GLUTAMINASE"/>
    <property type="match status" value="1"/>
</dbReference>
<comment type="catalytic activity">
    <reaction evidence="3">
        <text>[protein]-L-glutamate 5-O-methyl ester + H2O = L-glutamyl-[protein] + methanol + H(+)</text>
        <dbReference type="Rhea" id="RHEA:23236"/>
        <dbReference type="Rhea" id="RHEA-COMP:10208"/>
        <dbReference type="Rhea" id="RHEA-COMP:10311"/>
        <dbReference type="ChEBI" id="CHEBI:15377"/>
        <dbReference type="ChEBI" id="CHEBI:15378"/>
        <dbReference type="ChEBI" id="CHEBI:17790"/>
        <dbReference type="ChEBI" id="CHEBI:29973"/>
        <dbReference type="ChEBI" id="CHEBI:82795"/>
        <dbReference type="EC" id="3.1.1.61"/>
    </reaction>
</comment>
<evidence type="ECO:0000256" key="4">
    <source>
        <dbReference type="PROSITE-ProRule" id="PRU00050"/>
    </source>
</evidence>
<dbReference type="AlphaFoldDB" id="A0AA96WDT8"/>
<reference evidence="7" key="1">
    <citation type="submission" date="2020-05" db="EMBL/GenBank/DDBJ databases">
        <authorList>
            <person name="Zhu T."/>
            <person name="Keshari N."/>
            <person name="Lu X."/>
        </authorList>
    </citation>
    <scope>NUCLEOTIDE SEQUENCE</scope>
    <source>
        <strain evidence="7">NK1-12</strain>
    </source>
</reference>
<sequence>MRSQPDRVRPDSSQETSDRHELVNRTPATAAFDLIVIGASLGGLRALEVILSGLQPNCPAAIAIAQHRHRHQDANLAAFLQHESPLPLVEAEDKQAIVAGHIYLAPADYHLLIEPGHFALSTEAPVTYARPSIDVLFESAANAYAKRVIGVILTGASADGAQGLAKIEAYGGLAVVQDPSTAENRTMPNAAIAATRAAKILPLPMIAPFLVSCFC</sequence>
<dbReference type="EC" id="3.1.1.61" evidence="2"/>
<keyword evidence="4" id="KW-0145">Chemotaxis</keyword>
<dbReference type="Gene3D" id="3.40.50.180">
    <property type="entry name" value="Methylesterase CheB, C-terminal domain"/>
    <property type="match status" value="1"/>
</dbReference>
<dbReference type="InterPro" id="IPR000673">
    <property type="entry name" value="Sig_transdc_resp-reg_Me-estase"/>
</dbReference>
<dbReference type="EMBL" id="CP053586">
    <property type="protein sequence ID" value="WNZ24397.1"/>
    <property type="molecule type" value="Genomic_DNA"/>
</dbReference>
<organism evidence="7">
    <name type="scientific">Leptolyngbya sp. NK1-12</name>
    <dbReference type="NCBI Taxonomy" id="2547451"/>
    <lineage>
        <taxon>Bacteria</taxon>
        <taxon>Bacillati</taxon>
        <taxon>Cyanobacteriota</taxon>
        <taxon>Cyanophyceae</taxon>
        <taxon>Leptolyngbyales</taxon>
        <taxon>Leptolyngbyaceae</taxon>
        <taxon>Leptolyngbya group</taxon>
        <taxon>Leptolyngbya</taxon>
    </lineage>
</organism>
<protein>
    <recommendedName>
        <fullName evidence="2">protein-glutamate methylesterase</fullName>
        <ecNumber evidence="2">3.1.1.61</ecNumber>
    </recommendedName>
</protein>
<feature type="active site" evidence="4">
    <location>
        <position position="159"/>
    </location>
</feature>
<evidence type="ECO:0000259" key="6">
    <source>
        <dbReference type="PROSITE" id="PS50122"/>
    </source>
</evidence>
<accession>A0AA96WDT8</accession>
<gene>
    <name evidence="7" type="ORF">HJG54_17060</name>
</gene>